<sequence>MWEKKCPFAGHVSLAARLVLRTQQCPQLHNLYARGQSKPANPRERGLCPAVGLLMMTVFISGSGKENFKAAELENNVTCNEPSDPSDCGRPGTTKRRQYYFKRTAWAFTDCQAIIDATDSEIEDNPTPDINVNEGTNKGGNTLYAIASRLWCALPERYNTRGRRLHAPQHAPQAIGVLMARREPTQ</sequence>
<keyword evidence="2" id="KW-1185">Reference proteome</keyword>
<name>A0A8S4R002_9NEOP</name>
<protein>
    <submittedName>
        <fullName evidence="1">Jg27591 protein</fullName>
    </submittedName>
</protein>
<gene>
    <name evidence="1" type="primary">jg27591</name>
    <name evidence="1" type="ORF">PAEG_LOCUS6704</name>
</gene>
<dbReference type="Proteomes" id="UP000838756">
    <property type="component" value="Unassembled WGS sequence"/>
</dbReference>
<comment type="caution">
    <text evidence="1">The sequence shown here is derived from an EMBL/GenBank/DDBJ whole genome shotgun (WGS) entry which is preliminary data.</text>
</comment>
<dbReference type="EMBL" id="CAKXAJ010020360">
    <property type="protein sequence ID" value="CAH2221594.1"/>
    <property type="molecule type" value="Genomic_DNA"/>
</dbReference>
<reference evidence="1" key="1">
    <citation type="submission" date="2022-03" db="EMBL/GenBank/DDBJ databases">
        <authorList>
            <person name="Lindestad O."/>
        </authorList>
    </citation>
    <scope>NUCLEOTIDE SEQUENCE</scope>
</reference>
<proteinExistence type="predicted"/>
<organism evidence="1 2">
    <name type="scientific">Pararge aegeria aegeria</name>
    <dbReference type="NCBI Taxonomy" id="348720"/>
    <lineage>
        <taxon>Eukaryota</taxon>
        <taxon>Metazoa</taxon>
        <taxon>Ecdysozoa</taxon>
        <taxon>Arthropoda</taxon>
        <taxon>Hexapoda</taxon>
        <taxon>Insecta</taxon>
        <taxon>Pterygota</taxon>
        <taxon>Neoptera</taxon>
        <taxon>Endopterygota</taxon>
        <taxon>Lepidoptera</taxon>
        <taxon>Glossata</taxon>
        <taxon>Ditrysia</taxon>
        <taxon>Papilionoidea</taxon>
        <taxon>Nymphalidae</taxon>
        <taxon>Satyrinae</taxon>
        <taxon>Satyrini</taxon>
        <taxon>Parargina</taxon>
        <taxon>Pararge</taxon>
    </lineage>
</organism>
<evidence type="ECO:0000313" key="2">
    <source>
        <dbReference type="Proteomes" id="UP000838756"/>
    </source>
</evidence>
<dbReference type="AlphaFoldDB" id="A0A8S4R002"/>
<evidence type="ECO:0000313" key="1">
    <source>
        <dbReference type="EMBL" id="CAH2221594.1"/>
    </source>
</evidence>
<accession>A0A8S4R002</accession>
<dbReference type="OrthoDB" id="7480207at2759"/>